<dbReference type="Gene3D" id="4.10.240.10">
    <property type="entry name" value="Zn(2)-C6 fungal-type DNA-binding domain"/>
    <property type="match status" value="1"/>
</dbReference>
<dbReference type="Proteomes" id="UP000717696">
    <property type="component" value="Unassembled WGS sequence"/>
</dbReference>
<dbReference type="InterPro" id="IPR001138">
    <property type="entry name" value="Zn2Cys6_DnaBD"/>
</dbReference>
<dbReference type="InterPro" id="IPR052761">
    <property type="entry name" value="Fungal_Detox/Toxin_TFs"/>
</dbReference>
<dbReference type="GO" id="GO:0006351">
    <property type="term" value="P:DNA-templated transcription"/>
    <property type="evidence" value="ECO:0007669"/>
    <property type="project" value="InterPro"/>
</dbReference>
<dbReference type="GO" id="GO:0000981">
    <property type="term" value="F:DNA-binding transcription factor activity, RNA polymerase II-specific"/>
    <property type="evidence" value="ECO:0007669"/>
    <property type="project" value="InterPro"/>
</dbReference>
<keyword evidence="2" id="KW-0539">Nucleus</keyword>
<keyword evidence="6" id="KW-1185">Reference proteome</keyword>
<feature type="region of interest" description="Disordered" evidence="3">
    <location>
        <begin position="38"/>
        <end position="69"/>
    </location>
</feature>
<dbReference type="InterPro" id="IPR036864">
    <property type="entry name" value="Zn2-C6_fun-type_DNA-bd_sf"/>
</dbReference>
<name>A0A9P9EGW8_9HYPO</name>
<comment type="caution">
    <text evidence="5">The sequence shown here is derived from an EMBL/GenBank/DDBJ whole genome shotgun (WGS) entry which is preliminary data.</text>
</comment>
<feature type="compositionally biased region" description="Polar residues" evidence="3">
    <location>
        <begin position="642"/>
        <end position="653"/>
    </location>
</feature>
<organism evidence="5 6">
    <name type="scientific">Dactylonectria estremocensis</name>
    <dbReference type="NCBI Taxonomy" id="1079267"/>
    <lineage>
        <taxon>Eukaryota</taxon>
        <taxon>Fungi</taxon>
        <taxon>Dikarya</taxon>
        <taxon>Ascomycota</taxon>
        <taxon>Pezizomycotina</taxon>
        <taxon>Sordariomycetes</taxon>
        <taxon>Hypocreomycetidae</taxon>
        <taxon>Hypocreales</taxon>
        <taxon>Nectriaceae</taxon>
        <taxon>Dactylonectria</taxon>
    </lineage>
</organism>
<evidence type="ECO:0000256" key="2">
    <source>
        <dbReference type="ARBA" id="ARBA00023242"/>
    </source>
</evidence>
<keyword evidence="1" id="KW-0479">Metal-binding</keyword>
<reference evidence="5" key="1">
    <citation type="journal article" date="2021" name="Nat. Commun.">
        <title>Genetic determinants of endophytism in the Arabidopsis root mycobiome.</title>
        <authorList>
            <person name="Mesny F."/>
            <person name="Miyauchi S."/>
            <person name="Thiergart T."/>
            <person name="Pickel B."/>
            <person name="Atanasova L."/>
            <person name="Karlsson M."/>
            <person name="Huettel B."/>
            <person name="Barry K.W."/>
            <person name="Haridas S."/>
            <person name="Chen C."/>
            <person name="Bauer D."/>
            <person name="Andreopoulos W."/>
            <person name="Pangilinan J."/>
            <person name="LaButti K."/>
            <person name="Riley R."/>
            <person name="Lipzen A."/>
            <person name="Clum A."/>
            <person name="Drula E."/>
            <person name="Henrissat B."/>
            <person name="Kohler A."/>
            <person name="Grigoriev I.V."/>
            <person name="Martin F.M."/>
            <person name="Hacquard S."/>
        </authorList>
    </citation>
    <scope>NUCLEOTIDE SEQUENCE</scope>
    <source>
        <strain evidence="5">MPI-CAGE-AT-0021</strain>
    </source>
</reference>
<accession>A0A9P9EGW8</accession>
<feature type="region of interest" description="Disordered" evidence="3">
    <location>
        <begin position="641"/>
        <end position="669"/>
    </location>
</feature>
<dbReference type="SMART" id="SM00906">
    <property type="entry name" value="Fungal_trans"/>
    <property type="match status" value="1"/>
</dbReference>
<dbReference type="PROSITE" id="PS00463">
    <property type="entry name" value="ZN2_CY6_FUNGAL_1"/>
    <property type="match status" value="1"/>
</dbReference>
<dbReference type="EMBL" id="JAGMUU010000016">
    <property type="protein sequence ID" value="KAH7136887.1"/>
    <property type="molecule type" value="Genomic_DNA"/>
</dbReference>
<gene>
    <name evidence="5" type="ORF">B0J13DRAFT_609722</name>
</gene>
<dbReference type="PANTHER" id="PTHR47425:SF2">
    <property type="entry name" value="FARB-RELATED"/>
    <property type="match status" value="1"/>
</dbReference>
<evidence type="ECO:0000256" key="1">
    <source>
        <dbReference type="ARBA" id="ARBA00022723"/>
    </source>
</evidence>
<dbReference type="InterPro" id="IPR007219">
    <property type="entry name" value="XnlR_reg_dom"/>
</dbReference>
<dbReference type="CDD" id="cd00067">
    <property type="entry name" value="GAL4"/>
    <property type="match status" value="1"/>
</dbReference>
<dbReference type="SUPFAM" id="SSF57701">
    <property type="entry name" value="Zn2/Cys6 DNA-binding domain"/>
    <property type="match status" value="1"/>
</dbReference>
<dbReference type="PANTHER" id="PTHR47425">
    <property type="entry name" value="FARB-RELATED"/>
    <property type="match status" value="1"/>
</dbReference>
<dbReference type="GO" id="GO:0003677">
    <property type="term" value="F:DNA binding"/>
    <property type="evidence" value="ECO:0007669"/>
    <property type="project" value="InterPro"/>
</dbReference>
<evidence type="ECO:0000313" key="5">
    <source>
        <dbReference type="EMBL" id="KAH7136887.1"/>
    </source>
</evidence>
<evidence type="ECO:0000313" key="6">
    <source>
        <dbReference type="Proteomes" id="UP000717696"/>
    </source>
</evidence>
<dbReference type="Pfam" id="PF04082">
    <property type="entry name" value="Fungal_trans"/>
    <property type="match status" value="1"/>
</dbReference>
<feature type="domain" description="Zn(2)-C6 fungal-type" evidence="4">
    <location>
        <begin position="79"/>
        <end position="110"/>
    </location>
</feature>
<proteinExistence type="predicted"/>
<dbReference type="OrthoDB" id="4451586at2759"/>
<protein>
    <submittedName>
        <fullName evidence="5">Fungal-specific transcription factor domain-containing protein</fullName>
    </submittedName>
</protein>
<dbReference type="PROSITE" id="PS50048">
    <property type="entry name" value="ZN2_CY6_FUNGAL_2"/>
    <property type="match status" value="1"/>
</dbReference>
<dbReference type="GO" id="GO:0008270">
    <property type="term" value="F:zinc ion binding"/>
    <property type="evidence" value="ECO:0007669"/>
    <property type="project" value="InterPro"/>
</dbReference>
<dbReference type="AlphaFoldDB" id="A0A9P9EGW8"/>
<dbReference type="SMART" id="SM00066">
    <property type="entry name" value="GAL4"/>
    <property type="match status" value="1"/>
</dbReference>
<evidence type="ECO:0000259" key="4">
    <source>
        <dbReference type="PROSITE" id="PS50048"/>
    </source>
</evidence>
<sequence length="754" mass="84718">MELCTRPFATLHADPIFGLNSPGSVHNDAPVSKKSIPMVANPKSSTPGRFRDIAASPTTTGVKDNAPVRTGSRRRAAVACVRCRARRLRCNMTETLPCARCRWDDADCVLQDCHKRKNIVVPNRKPVNTPSPPSMPIAVVPMVVERDIGMGWRLTATVAKTTDIYTLPAFIRPLPLSIDAEDVTYLQEKGALTLPPPQLRNALLHAYVNYVHPYLPLLDIHHFLAIINADNHNFGHISLLLFQAVMFSAAAFVEIEHLHNAGYADRKSARHALFQKTKLLYGFDYESDRLVVVQSLLLMTYWQKEPEDNKDMWHWLGIAISVAETIGLQRDPETAGDSPRQQRLRKRIWWCCAMRDHLLALGMRQPSRIQAKQCEIRMLQVSDFEIELLPDHITILPAEGVCLRDIAVQQELAALCVAKVQLCVCIGDMIAVQYPPVVQHRDFGHNTTDSTLKLSPRTELDAENIRRFDTQLLTWADTLSPVCQYRPLSPLDTIHGRDVVALHRTMLHMLFYTTMSALHRPQLLLPESSVSISQRPVRDFSQVRVRMAAQCVSRMANELQALGLDKYLPATGVTVILFAMIINLQDMKNSVRSVRHNGRRCFYDCLRVLEKLRNVYDNADWATAILDAALSTSGAYIDPQSGFIQQSAPSPNHFQKPRQDVSPGSREHNPFASLVPWQDDFQWLTDSASALPPSTAENMDCSPVSSTPDIETGFHLPESLSTGPLQDLEEIDWSVVLEDLTEADHGLRLLDELK</sequence>
<feature type="region of interest" description="Disordered" evidence="3">
    <location>
        <begin position="688"/>
        <end position="718"/>
    </location>
</feature>
<evidence type="ECO:0000256" key="3">
    <source>
        <dbReference type="SAM" id="MobiDB-lite"/>
    </source>
</evidence>
<dbReference type="CDD" id="cd12148">
    <property type="entry name" value="fungal_TF_MHR"/>
    <property type="match status" value="1"/>
</dbReference>